<reference evidence="1 2" key="1">
    <citation type="submission" date="2021-06" db="EMBL/GenBank/DDBJ databases">
        <title>Leclercia pneumoniae sp. nov.</title>
        <authorList>
            <person name="Hoenemann M."/>
            <person name="Viehweger A."/>
            <person name="Dietze N."/>
        </authorList>
    </citation>
    <scope>NUCLEOTIDE SEQUENCE [LARGE SCALE GENOMIC DNA]</scope>
    <source>
        <strain evidence="2">49125</strain>
    </source>
</reference>
<protein>
    <submittedName>
        <fullName evidence="1">YdbH family protein</fullName>
    </submittedName>
</protein>
<evidence type="ECO:0000313" key="2">
    <source>
        <dbReference type="Proteomes" id="UP000683497"/>
    </source>
</evidence>
<dbReference type="EMBL" id="CP076838">
    <property type="protein sequence ID" value="QWW81348.1"/>
    <property type="molecule type" value="Genomic_DNA"/>
</dbReference>
<accession>A0ABX8K1S2</accession>
<name>A0ABX8K1S2_9ENTR</name>
<dbReference type="NCBIfam" id="NF007971">
    <property type="entry name" value="PRK10695.1"/>
    <property type="match status" value="1"/>
</dbReference>
<organism evidence="1 2">
    <name type="scientific">Leclercia pneumoniae</name>
    <dbReference type="NCBI Taxonomy" id="2815358"/>
    <lineage>
        <taxon>Bacteria</taxon>
        <taxon>Pseudomonadati</taxon>
        <taxon>Pseudomonadota</taxon>
        <taxon>Gammaproteobacteria</taxon>
        <taxon>Enterobacterales</taxon>
        <taxon>Enterobacteriaceae</taxon>
        <taxon>Leclercia</taxon>
    </lineage>
</organism>
<keyword evidence="2" id="KW-1185">Reference proteome</keyword>
<dbReference type="RefSeq" id="WP_207291823.1">
    <property type="nucleotide sequence ID" value="NZ_CP071383.1"/>
</dbReference>
<evidence type="ECO:0000313" key="1">
    <source>
        <dbReference type="EMBL" id="QWW81348.1"/>
    </source>
</evidence>
<dbReference type="InterPro" id="IPR021730">
    <property type="entry name" value="YdbH"/>
</dbReference>
<proteinExistence type="predicted"/>
<dbReference type="Proteomes" id="UP000683497">
    <property type="component" value="Chromosome"/>
</dbReference>
<dbReference type="Pfam" id="PF11739">
    <property type="entry name" value="YdbH-like"/>
    <property type="match status" value="1"/>
</dbReference>
<sequence length="879" mass="96846">MKGKYKAAIALLLLLLLLPLTLLMTLAQWVPTLAGIWLPVGTRIAFEKSPHLTRHALVIPDLRYLVEDCEIARIENATLSHPSRWKFDAAAVTLNSACFSKIPQSAPSAAAPKTLAEWQSLLPNTWLSIDRLTLAPWQQWQGRITASLTPKVQEIHYDGESIKLRGTLRGQNLTVSDVEIQLPDSPQPVKLVGEFTLPLVPDGLPVQGHAVTTFSVPQVNSPVDAELEWQDNRGQLVMIARESGEPLLDLPWQITPEQFSISDGRWSWTQSGIPLGGRLGVRIENWQQGIDKAIISGRMNVVTSGDAGKGNAVLSFGPGTLSMDNSNMPLHLNGEAKQDDLIFYAGLPATLTGSLTDPKLAFAPGALLRSRGRLINALNIDEVRWPLAGVTLTGNGIDGRLQAILRAHENEMGNFTLHLDGQANNFLPDKGLWQWRYWGEGHFLPMQARWDVAGKGEWRDTVIALNALSTGFDKLQYGSMLASKPRLVLESPVRWQRDPADPHFSGALAFNAQETTFTGGSVLPPSTLTFSVDGTDPTLFQFKGALHAGAIGPVQVNGRWDGERLRGQAWWPQQSLNVFQPLVPPDWKMKLRDGELYAQVAFSAAADQGFEAGGHGVLKNGSVWMPDNEINGVDFVLPFRFSEGAWSLGTHGPVTLRIAEVKNQVTMHHITADLQGDYPWREEAPLLLTDVNVELLGGKVTMQQLRMPQHDAALLRVQNISSSELISAVNPKQFTLSGPVSGALPFWLNNDKWIIKDGWLSNAGPMTLRIDKNTADAIVKDNMAAGVAIDWLRYMEISQSWTKLNVDNLGELTLSSTLKGISRVDGKSNAVNLNYTHQENVFTLWRSLRFGDNLQAWLEQNATLPATHCPKGKECEEQQ</sequence>
<gene>
    <name evidence="1" type="ORF">KQ929_09160</name>
</gene>